<dbReference type="Proteomes" id="UP000773614">
    <property type="component" value="Unassembled WGS sequence"/>
</dbReference>
<dbReference type="OrthoDB" id="9801795at2"/>
<sequence length="164" mass="17574">MLGQIGQDKVRGDRRHLKEPPLAELAFHVIHLGEAEPAIGLDAGWPAPGAADAAIIVTEHGIADLRTPTLAQRPEALIAIADPAFRDDLHERGHSGAWSGARNGTAAAHSQEPSAKRARAALNFWARSPAWVRNLKRAKLRSVWASLPGGLAFLTAAVRMLFPP</sequence>
<keyword evidence="2" id="KW-1133">Transmembrane helix</keyword>
<reference evidence="4" key="1">
    <citation type="submission" date="2019-03" db="EMBL/GenBank/DDBJ databases">
        <title>Afifella sp. nov., isolated from activated sludge.</title>
        <authorList>
            <person name="Li Q."/>
            <person name="Liu Y."/>
        </authorList>
    </citation>
    <scope>NUCLEOTIDE SEQUENCE</scope>
    <source>
        <strain evidence="4">L72</strain>
    </source>
</reference>
<accession>A0A964WRW2</accession>
<keyword evidence="2" id="KW-0472">Membrane</keyword>
<dbReference type="AlphaFoldDB" id="A0A964WRW2"/>
<feature type="transmembrane region" description="Helical" evidence="2">
    <location>
        <begin position="143"/>
        <end position="162"/>
    </location>
</feature>
<dbReference type="InterPro" id="IPR038460">
    <property type="entry name" value="AcetylCoA_hyd_C_sf"/>
</dbReference>
<dbReference type="Gene3D" id="3.40.1080.20">
    <property type="entry name" value="Acetyl-CoA hydrolase/transferase C-terminal domain"/>
    <property type="match status" value="1"/>
</dbReference>
<gene>
    <name evidence="4" type="ORF">E4O86_01135</name>
</gene>
<dbReference type="InterPro" id="IPR026888">
    <property type="entry name" value="AcetylCoA_hyd_C"/>
</dbReference>
<evidence type="ECO:0000256" key="1">
    <source>
        <dbReference type="SAM" id="MobiDB-lite"/>
    </source>
</evidence>
<evidence type="ECO:0000256" key="2">
    <source>
        <dbReference type="SAM" id="Phobius"/>
    </source>
</evidence>
<name>A0A964WRW2_9HYPH</name>
<feature type="domain" description="Acetyl-CoA hydrolase/transferase C-terminal" evidence="3">
    <location>
        <begin position="51"/>
        <end position="91"/>
    </location>
</feature>
<evidence type="ECO:0000259" key="3">
    <source>
        <dbReference type="Pfam" id="PF13336"/>
    </source>
</evidence>
<dbReference type="SUPFAM" id="SSF100950">
    <property type="entry name" value="NagB/RpiA/CoA transferase-like"/>
    <property type="match status" value="1"/>
</dbReference>
<dbReference type="EMBL" id="SPKJ01000002">
    <property type="protein sequence ID" value="MYZ46327.1"/>
    <property type="molecule type" value="Genomic_DNA"/>
</dbReference>
<proteinExistence type="predicted"/>
<evidence type="ECO:0000313" key="4">
    <source>
        <dbReference type="EMBL" id="MYZ46327.1"/>
    </source>
</evidence>
<feature type="region of interest" description="Disordered" evidence="1">
    <location>
        <begin position="91"/>
        <end position="113"/>
    </location>
</feature>
<keyword evidence="5" id="KW-1185">Reference proteome</keyword>
<protein>
    <recommendedName>
        <fullName evidence="3">Acetyl-CoA hydrolase/transferase C-terminal domain-containing protein</fullName>
    </recommendedName>
</protein>
<keyword evidence="2" id="KW-0812">Transmembrane</keyword>
<comment type="caution">
    <text evidence="4">The sequence shown here is derived from an EMBL/GenBank/DDBJ whole genome shotgun (WGS) entry which is preliminary data.</text>
</comment>
<dbReference type="Pfam" id="PF13336">
    <property type="entry name" value="AcetylCoA_hyd_C"/>
    <property type="match status" value="1"/>
</dbReference>
<dbReference type="InterPro" id="IPR037171">
    <property type="entry name" value="NagB/RpiA_transferase-like"/>
</dbReference>
<evidence type="ECO:0000313" key="5">
    <source>
        <dbReference type="Proteomes" id="UP000773614"/>
    </source>
</evidence>
<organism evidence="4 5">
    <name type="scientific">Propylenella binzhouense</name>
    <dbReference type="NCBI Taxonomy" id="2555902"/>
    <lineage>
        <taxon>Bacteria</taxon>
        <taxon>Pseudomonadati</taxon>
        <taxon>Pseudomonadota</taxon>
        <taxon>Alphaproteobacteria</taxon>
        <taxon>Hyphomicrobiales</taxon>
        <taxon>Propylenellaceae</taxon>
        <taxon>Propylenella</taxon>
    </lineage>
</organism>